<feature type="domain" description="Protein root UVB sensitive/RUS" evidence="6">
    <location>
        <begin position="65"/>
        <end position="299"/>
    </location>
</feature>
<dbReference type="PANTHER" id="PTHR12770">
    <property type="entry name" value="RUS1 FAMILY PROTEIN C16ORF58"/>
    <property type="match status" value="1"/>
</dbReference>
<reference evidence="8" key="1">
    <citation type="submission" date="2022-12" db="EMBL/GenBank/DDBJ databases">
        <authorList>
            <person name="Webb A."/>
        </authorList>
    </citation>
    <scope>NUCLEOTIDE SEQUENCE</scope>
    <source>
        <strain evidence="8">Hp1</strain>
    </source>
</reference>
<dbReference type="Pfam" id="PF24160">
    <property type="entry name" value="UVB_sens_C"/>
    <property type="match status" value="1"/>
</dbReference>
<protein>
    <submittedName>
        <fullName evidence="8">Uncharacterized protein</fullName>
    </submittedName>
</protein>
<feature type="domain" description="Root UVB sensitive protein C-terminal" evidence="7">
    <location>
        <begin position="313"/>
        <end position="459"/>
    </location>
</feature>
<comment type="subcellular location">
    <subcellularLocation>
        <location evidence="1">Membrane</location>
    </subcellularLocation>
</comment>
<evidence type="ECO:0000313" key="8">
    <source>
        <dbReference type="EMBL" id="CAI5730829.1"/>
    </source>
</evidence>
<sequence>MTELTQRKVGPFPSLALTGDAAKGVHVTEFDSRPVCANETPRHYAPQGDALVASRGRATASNWWAVSRELQEMFLPAGYPDSVSDDYVRFQLWDTTQAMCSYLRGVLATQSVLQSVGVGDDSATPLAAALQWVLRDGSGMIGGLTFAYFVGPKFDLNVKRWRLFADVANDAGLTLDMIAPLIPGLVTEVLCLSSICKTMCGVASGATRSSLMTHFAKRDNMADCAAKEGSQETAVRLLGLIVGMYFANAVNASQFAVWVAFLVLTIVHVYANYNAVSCLCIPTVNLLRGLVLVERFLASGNNATGVDNGADQYSIRSVNQKEPVFSNPVLPVTSQLTMGSQLHEAVSTTQDLEKLLQIYAEEKFLLNVVENHVHVVFQADAQPNDELRAFFQAVLVLQALASARAPSPSSRGGNNGHFYLLESAHHQMVADFPLFLQVLENNGWRTHMYLLNTSPWRIKIGERT</sequence>
<evidence type="ECO:0000256" key="1">
    <source>
        <dbReference type="ARBA" id="ARBA00004370"/>
    </source>
</evidence>
<dbReference type="EMBL" id="CANTFL010001059">
    <property type="protein sequence ID" value="CAI5730829.1"/>
    <property type="molecule type" value="Genomic_DNA"/>
</dbReference>
<dbReference type="AlphaFoldDB" id="A0AAV0U251"/>
<keyword evidence="3" id="KW-0812">Transmembrane</keyword>
<gene>
    <name evidence="8" type="ORF">HBR001_LOCUS4984</name>
</gene>
<dbReference type="Proteomes" id="UP001162031">
    <property type="component" value="Unassembled WGS sequence"/>
</dbReference>
<keyword evidence="4" id="KW-1133">Transmembrane helix</keyword>
<comment type="similarity">
    <text evidence="2">Belongs to the RUS1 family.</text>
</comment>
<dbReference type="InterPro" id="IPR055412">
    <property type="entry name" value="UVB_sens_C"/>
</dbReference>
<evidence type="ECO:0000256" key="4">
    <source>
        <dbReference type="ARBA" id="ARBA00022989"/>
    </source>
</evidence>
<name>A0AAV0U251_HYABA</name>
<dbReference type="Pfam" id="PF04884">
    <property type="entry name" value="UVB_sens_prot"/>
    <property type="match status" value="1"/>
</dbReference>
<evidence type="ECO:0000259" key="6">
    <source>
        <dbReference type="Pfam" id="PF04884"/>
    </source>
</evidence>
<accession>A0AAV0U251</accession>
<keyword evidence="5" id="KW-0472">Membrane</keyword>
<evidence type="ECO:0000256" key="3">
    <source>
        <dbReference type="ARBA" id="ARBA00022692"/>
    </source>
</evidence>
<dbReference type="GO" id="GO:0016020">
    <property type="term" value="C:membrane"/>
    <property type="evidence" value="ECO:0007669"/>
    <property type="project" value="UniProtKB-SubCell"/>
</dbReference>
<proteinExistence type="inferred from homology"/>
<evidence type="ECO:0000256" key="5">
    <source>
        <dbReference type="ARBA" id="ARBA00023136"/>
    </source>
</evidence>
<dbReference type="InterPro" id="IPR006968">
    <property type="entry name" value="RUS_fam"/>
</dbReference>
<evidence type="ECO:0000313" key="9">
    <source>
        <dbReference type="Proteomes" id="UP001162031"/>
    </source>
</evidence>
<dbReference type="PANTHER" id="PTHR12770:SF31">
    <property type="entry name" value="RUS FAMILY MEMBER 1"/>
    <property type="match status" value="1"/>
</dbReference>
<comment type="caution">
    <text evidence="8">The sequence shown here is derived from an EMBL/GenBank/DDBJ whole genome shotgun (WGS) entry which is preliminary data.</text>
</comment>
<dbReference type="InterPro" id="IPR054549">
    <property type="entry name" value="UVB_sens_RUS_dom"/>
</dbReference>
<evidence type="ECO:0000259" key="7">
    <source>
        <dbReference type="Pfam" id="PF24160"/>
    </source>
</evidence>
<evidence type="ECO:0000256" key="2">
    <source>
        <dbReference type="ARBA" id="ARBA00007558"/>
    </source>
</evidence>
<keyword evidence="9" id="KW-1185">Reference proteome</keyword>
<organism evidence="8 9">
    <name type="scientific">Hyaloperonospora brassicae</name>
    <name type="common">Brassica downy mildew</name>
    <name type="synonym">Peronospora brassicae</name>
    <dbReference type="NCBI Taxonomy" id="162125"/>
    <lineage>
        <taxon>Eukaryota</taxon>
        <taxon>Sar</taxon>
        <taxon>Stramenopiles</taxon>
        <taxon>Oomycota</taxon>
        <taxon>Peronosporomycetes</taxon>
        <taxon>Peronosporales</taxon>
        <taxon>Peronosporaceae</taxon>
        <taxon>Hyaloperonospora</taxon>
    </lineage>
</organism>